<keyword evidence="12 13" id="KW-0439">Lignin degradation</keyword>
<dbReference type="AlphaFoldDB" id="A0AAV1E9P0"/>
<comment type="cofactor">
    <cofactor evidence="13">
        <name>Cu cation</name>
        <dbReference type="ChEBI" id="CHEBI:23378"/>
    </cofactor>
    <text evidence="13">Binds 4 Cu cations per monomer.</text>
</comment>
<dbReference type="Pfam" id="PF07732">
    <property type="entry name" value="Cu-oxidase_3"/>
    <property type="match status" value="1"/>
</dbReference>
<dbReference type="PROSITE" id="PS00079">
    <property type="entry name" value="MULTICOPPER_OXIDASE1"/>
    <property type="match status" value="1"/>
</dbReference>
<dbReference type="Pfam" id="PF00394">
    <property type="entry name" value="Cu-oxidase"/>
    <property type="match status" value="1"/>
</dbReference>
<dbReference type="GO" id="GO:0005507">
    <property type="term" value="F:copper ion binding"/>
    <property type="evidence" value="ECO:0007669"/>
    <property type="project" value="InterPro"/>
</dbReference>
<feature type="chain" id="PRO_5043097064" description="Laccase" evidence="13">
    <location>
        <begin position="28"/>
        <end position="567"/>
    </location>
</feature>
<dbReference type="PANTHER" id="PTHR11709">
    <property type="entry name" value="MULTI-COPPER OXIDASE"/>
    <property type="match status" value="1"/>
</dbReference>
<keyword evidence="6 13" id="KW-0964">Secreted</keyword>
<dbReference type="PANTHER" id="PTHR11709:SF443">
    <property type="entry name" value="LACCASE-15"/>
    <property type="match status" value="1"/>
</dbReference>
<dbReference type="InterPro" id="IPR017761">
    <property type="entry name" value="Laccase"/>
</dbReference>
<comment type="subcellular location">
    <subcellularLocation>
        <location evidence="2 13">Secreted</location>
        <location evidence="2 13">Extracellular space</location>
        <location evidence="2 13">Apoplast</location>
    </subcellularLocation>
</comment>
<feature type="domain" description="Plastocyanin-like" evidence="16">
    <location>
        <begin position="36"/>
        <end position="150"/>
    </location>
</feature>
<keyword evidence="7 13" id="KW-0479">Metal-binding</keyword>
<protein>
    <recommendedName>
        <fullName evidence="4 13">Laccase</fullName>
        <ecNumber evidence="4 13">1.10.3.2</ecNumber>
    </recommendedName>
    <alternativeName>
        <fullName evidence="13">Benzenediol:oxygen oxidoreductase</fullName>
    </alternativeName>
    <alternativeName>
        <fullName evidence="13">Diphenol oxidase</fullName>
    </alternativeName>
    <alternativeName>
        <fullName evidence="13">Urishiol oxidase</fullName>
    </alternativeName>
</protein>
<dbReference type="InterPro" id="IPR034288">
    <property type="entry name" value="CuRO_1_LCC"/>
</dbReference>
<comment type="similarity">
    <text evidence="3 13">Belongs to the multicopper oxidase family.</text>
</comment>
<comment type="function">
    <text evidence="13">Lignin degradation and detoxification of lignin-derived products.</text>
</comment>
<dbReference type="InterPro" id="IPR002355">
    <property type="entry name" value="Cu_oxidase_Cu_BS"/>
</dbReference>
<evidence type="ECO:0000256" key="10">
    <source>
        <dbReference type="ARBA" id="ARBA00023008"/>
    </source>
</evidence>
<sequence>MGRKVNQKGILLGFLVISFAKFLSCEAKTHHYSFNIKEAPYTRLCSTKSILTVNGQFPGPGLHIRQGDTAIIHIRNEADENITIHWHGVKQPRNPWSDGPAYITQCPIMPGKSFTQKIELSDEIGTMWWHAHSDWSRATVHGMIVIHPKSGDHYPFPRAHAEVPILLGEWWKSDVDAVLKEFKINGAPPNVSDAFLINGQPGDLYPCSKSDTFKLVVEYGKTYLLRILNTAMNNILFFSIANHQMTVVASDGSYTKPFQTNYISISPGQTLDVLLEANQTPNHYYMAAKAYHSNPIVEFDNSTTTGIIEYIGNYTPSSSPYFPENLPIFNDTKASTSFLASLRSLSTPVDVPLEIDTKLFFTFSINLQPCEKNHTCAGPLGERLLASINNISFLEPQIDILQAYHSGLLGVYNDHFPDSPPLKFNFTSNNLPPSLFIPNRGTSVKVLEYNSNVEIVFQGTSVVAALDHPIHLHGHSFYVIGSGIGNFNEKKDPLSYNLVDPPLMNTIAVPKDGWTTIRFKAKNPGVWLMHCHIERHNTWGMQMVFIVKNGKGLGEQMLPPPPNMPPC</sequence>
<feature type="signal peptide" evidence="13">
    <location>
        <begin position="1"/>
        <end position="27"/>
    </location>
</feature>
<dbReference type="InterPro" id="IPR011706">
    <property type="entry name" value="Cu-oxidase_C"/>
</dbReference>
<accession>A0AAV1E9P0</accession>
<evidence type="ECO:0000256" key="13">
    <source>
        <dbReference type="RuleBase" id="RU361119"/>
    </source>
</evidence>
<proteinExistence type="inferred from homology"/>
<dbReference type="InterPro" id="IPR034289">
    <property type="entry name" value="CuRO_3_LCC"/>
</dbReference>
<evidence type="ECO:0000256" key="12">
    <source>
        <dbReference type="ARBA" id="ARBA00023185"/>
    </source>
</evidence>
<feature type="domain" description="Plastocyanin-like" evidence="14">
    <location>
        <begin position="162"/>
        <end position="312"/>
    </location>
</feature>
<evidence type="ECO:0000259" key="14">
    <source>
        <dbReference type="Pfam" id="PF00394"/>
    </source>
</evidence>
<evidence type="ECO:0000256" key="8">
    <source>
        <dbReference type="ARBA" id="ARBA00022737"/>
    </source>
</evidence>
<evidence type="ECO:0000256" key="5">
    <source>
        <dbReference type="ARBA" id="ARBA00022523"/>
    </source>
</evidence>
<dbReference type="InterPro" id="IPR034285">
    <property type="entry name" value="CuRO_2_LCC"/>
</dbReference>
<evidence type="ECO:0000256" key="6">
    <source>
        <dbReference type="ARBA" id="ARBA00022525"/>
    </source>
</evidence>
<evidence type="ECO:0000256" key="11">
    <source>
        <dbReference type="ARBA" id="ARBA00023180"/>
    </source>
</evidence>
<evidence type="ECO:0000313" key="18">
    <source>
        <dbReference type="Proteomes" id="UP001161247"/>
    </source>
</evidence>
<keyword evidence="13" id="KW-0732">Signal</keyword>
<dbReference type="FunFam" id="2.60.40.420:FF:000049">
    <property type="entry name" value="Laccase"/>
    <property type="match status" value="1"/>
</dbReference>
<keyword evidence="9 13" id="KW-0560">Oxidoreductase</keyword>
<keyword evidence="5 13" id="KW-0052">Apoplast</keyword>
<dbReference type="EMBL" id="OX459125">
    <property type="protein sequence ID" value="CAI9116407.1"/>
    <property type="molecule type" value="Genomic_DNA"/>
</dbReference>
<evidence type="ECO:0000256" key="9">
    <source>
        <dbReference type="ARBA" id="ARBA00023002"/>
    </source>
</evidence>
<dbReference type="InterPro" id="IPR033138">
    <property type="entry name" value="Cu_oxidase_CS"/>
</dbReference>
<keyword evidence="8 13" id="KW-0677">Repeat</keyword>
<keyword evidence="11" id="KW-0325">Glycoprotein</keyword>
<evidence type="ECO:0000256" key="7">
    <source>
        <dbReference type="ARBA" id="ARBA00022723"/>
    </source>
</evidence>
<name>A0AAV1E9P0_OLDCO</name>
<dbReference type="CDD" id="cd13849">
    <property type="entry name" value="CuRO_1_LCC_plant"/>
    <property type="match status" value="1"/>
</dbReference>
<evidence type="ECO:0000256" key="4">
    <source>
        <dbReference type="ARBA" id="ARBA00012297"/>
    </source>
</evidence>
<dbReference type="InterPro" id="IPR045087">
    <property type="entry name" value="Cu-oxidase_fam"/>
</dbReference>
<comment type="catalytic activity">
    <reaction evidence="1 13">
        <text>4 hydroquinone + O2 = 4 benzosemiquinone + 2 H2O</text>
        <dbReference type="Rhea" id="RHEA:11276"/>
        <dbReference type="ChEBI" id="CHEBI:15377"/>
        <dbReference type="ChEBI" id="CHEBI:15379"/>
        <dbReference type="ChEBI" id="CHEBI:17594"/>
        <dbReference type="ChEBI" id="CHEBI:17977"/>
        <dbReference type="EC" id="1.10.3.2"/>
    </reaction>
</comment>
<gene>
    <name evidence="17" type="ORF">OLC1_LOCUS22708</name>
</gene>
<dbReference type="Proteomes" id="UP001161247">
    <property type="component" value="Chromosome 8"/>
</dbReference>
<dbReference type="GO" id="GO:0048046">
    <property type="term" value="C:apoplast"/>
    <property type="evidence" value="ECO:0007669"/>
    <property type="project" value="UniProtKB-SubCell"/>
</dbReference>
<dbReference type="InterPro" id="IPR008972">
    <property type="entry name" value="Cupredoxin"/>
</dbReference>
<dbReference type="InterPro" id="IPR001117">
    <property type="entry name" value="Cu-oxidase_2nd"/>
</dbReference>
<evidence type="ECO:0000259" key="16">
    <source>
        <dbReference type="Pfam" id="PF07732"/>
    </source>
</evidence>
<dbReference type="PROSITE" id="PS00080">
    <property type="entry name" value="MULTICOPPER_OXIDASE2"/>
    <property type="match status" value="1"/>
</dbReference>
<keyword evidence="10 13" id="KW-0186">Copper</keyword>
<dbReference type="NCBIfam" id="TIGR03389">
    <property type="entry name" value="laccase"/>
    <property type="match status" value="1"/>
</dbReference>
<organism evidence="17 18">
    <name type="scientific">Oldenlandia corymbosa var. corymbosa</name>
    <dbReference type="NCBI Taxonomy" id="529605"/>
    <lineage>
        <taxon>Eukaryota</taxon>
        <taxon>Viridiplantae</taxon>
        <taxon>Streptophyta</taxon>
        <taxon>Embryophyta</taxon>
        <taxon>Tracheophyta</taxon>
        <taxon>Spermatophyta</taxon>
        <taxon>Magnoliopsida</taxon>
        <taxon>eudicotyledons</taxon>
        <taxon>Gunneridae</taxon>
        <taxon>Pentapetalae</taxon>
        <taxon>asterids</taxon>
        <taxon>lamiids</taxon>
        <taxon>Gentianales</taxon>
        <taxon>Rubiaceae</taxon>
        <taxon>Rubioideae</taxon>
        <taxon>Spermacoceae</taxon>
        <taxon>Hedyotis-Oldenlandia complex</taxon>
        <taxon>Oldenlandia</taxon>
    </lineage>
</organism>
<dbReference type="CDD" id="cd13897">
    <property type="entry name" value="CuRO_3_LCC_plant"/>
    <property type="match status" value="1"/>
</dbReference>
<dbReference type="Pfam" id="PF07731">
    <property type="entry name" value="Cu-oxidase_2"/>
    <property type="match status" value="1"/>
</dbReference>
<evidence type="ECO:0000256" key="2">
    <source>
        <dbReference type="ARBA" id="ARBA00004271"/>
    </source>
</evidence>
<dbReference type="GO" id="GO:0052716">
    <property type="term" value="F:hydroquinone:oxygen oxidoreductase activity"/>
    <property type="evidence" value="ECO:0007669"/>
    <property type="project" value="UniProtKB-EC"/>
</dbReference>
<keyword evidence="18" id="KW-1185">Reference proteome</keyword>
<dbReference type="InterPro" id="IPR011707">
    <property type="entry name" value="Cu-oxidase-like_N"/>
</dbReference>
<evidence type="ECO:0000256" key="3">
    <source>
        <dbReference type="ARBA" id="ARBA00010609"/>
    </source>
</evidence>
<evidence type="ECO:0000259" key="15">
    <source>
        <dbReference type="Pfam" id="PF07731"/>
    </source>
</evidence>
<dbReference type="GO" id="GO:0046274">
    <property type="term" value="P:lignin catabolic process"/>
    <property type="evidence" value="ECO:0007669"/>
    <property type="project" value="UniProtKB-KW"/>
</dbReference>
<dbReference type="EC" id="1.10.3.2" evidence="4 13"/>
<reference evidence="17" key="1">
    <citation type="submission" date="2023-03" db="EMBL/GenBank/DDBJ databases">
        <authorList>
            <person name="Julca I."/>
        </authorList>
    </citation>
    <scope>NUCLEOTIDE SEQUENCE</scope>
</reference>
<dbReference type="SUPFAM" id="SSF49503">
    <property type="entry name" value="Cupredoxins"/>
    <property type="match status" value="3"/>
</dbReference>
<dbReference type="CDD" id="cd13875">
    <property type="entry name" value="CuRO_2_LCC_plant"/>
    <property type="match status" value="1"/>
</dbReference>
<evidence type="ECO:0000256" key="1">
    <source>
        <dbReference type="ARBA" id="ARBA00000349"/>
    </source>
</evidence>
<evidence type="ECO:0000313" key="17">
    <source>
        <dbReference type="EMBL" id="CAI9116407.1"/>
    </source>
</evidence>
<feature type="domain" description="Plastocyanin-like" evidence="15">
    <location>
        <begin position="416"/>
        <end position="550"/>
    </location>
</feature>
<dbReference type="Gene3D" id="2.60.40.420">
    <property type="entry name" value="Cupredoxins - blue copper proteins"/>
    <property type="match status" value="3"/>
</dbReference>